<dbReference type="Pfam" id="PF12974">
    <property type="entry name" value="Phosphonate-bd"/>
    <property type="match status" value="1"/>
</dbReference>
<dbReference type="CDD" id="cd01071">
    <property type="entry name" value="PBP2_PhnD_like"/>
    <property type="match status" value="1"/>
</dbReference>
<dbReference type="Gene3D" id="3.40.190.10">
    <property type="entry name" value="Periplasmic binding protein-like II"/>
    <property type="match status" value="2"/>
</dbReference>
<reference evidence="4" key="1">
    <citation type="submission" date="2020-12" db="EMBL/GenBank/DDBJ databases">
        <title>Pontibaca salina gen. nov., sp. nov., isolated from marine sediment.</title>
        <authorList>
            <person name="Bo J."/>
            <person name="Wang S."/>
            <person name="Song X."/>
            <person name="Du Z."/>
        </authorList>
    </citation>
    <scope>NUCLEOTIDE SEQUENCE</scope>
    <source>
        <strain evidence="4">S1109L</strain>
    </source>
</reference>
<dbReference type="PANTHER" id="PTHR35841">
    <property type="entry name" value="PHOSPHONATES-BINDING PERIPLASMIC PROTEIN"/>
    <property type="match status" value="1"/>
</dbReference>
<dbReference type="EMBL" id="JAEIJD010000008">
    <property type="protein sequence ID" value="MBI6630381.1"/>
    <property type="molecule type" value="Genomic_DNA"/>
</dbReference>
<comment type="similarity">
    <text evidence="1">Belongs to the phosphate/phosphite/phosphonate binding protein family.</text>
</comment>
<dbReference type="GO" id="GO:0055085">
    <property type="term" value="P:transmembrane transport"/>
    <property type="evidence" value="ECO:0007669"/>
    <property type="project" value="InterPro"/>
</dbReference>
<evidence type="ECO:0000313" key="4">
    <source>
        <dbReference type="EMBL" id="MBI6630381.1"/>
    </source>
</evidence>
<dbReference type="Proteomes" id="UP000613255">
    <property type="component" value="Unassembled WGS sequence"/>
</dbReference>
<sequence length="288" mass="31381">MMKRRSFMLGAATLPLMMSGAIAQGRDDLVLAFIPQENPEKLIGDIAIISEWLSDEIGIPVRGFVTSDHAAAVEALRNGDADISFMGALPYVLANEHVGAQIILQEVYRGEPSYTSRIFVRRDRGIKELADLKGKTIAFADPISESGYLYPLDEFAAAGLLERGADPSTFFDRLLFAGGYQQAIQAVASGLVDAAGASQYSELLLSPEQQQEVIWISETPSLPSHGVIARDGLDADLRERFVNAMLKLNDPDHQELLQHVYSPDGYIIADPGAYEPVRDLARAYGLLG</sequence>
<evidence type="ECO:0000256" key="3">
    <source>
        <dbReference type="SAM" id="SignalP"/>
    </source>
</evidence>
<organism evidence="4 5">
    <name type="scientific">Pontibaca salina</name>
    <dbReference type="NCBI Taxonomy" id="2795731"/>
    <lineage>
        <taxon>Bacteria</taxon>
        <taxon>Pseudomonadati</taxon>
        <taxon>Pseudomonadota</taxon>
        <taxon>Alphaproteobacteria</taxon>
        <taxon>Rhodobacterales</taxon>
        <taxon>Roseobacteraceae</taxon>
        <taxon>Pontibaca</taxon>
    </lineage>
</organism>
<dbReference type="PANTHER" id="PTHR35841:SF1">
    <property type="entry name" value="PHOSPHONATES-BINDING PERIPLASMIC PROTEIN"/>
    <property type="match status" value="1"/>
</dbReference>
<dbReference type="NCBIfam" id="TIGR01098">
    <property type="entry name" value="3A0109s03R"/>
    <property type="match status" value="1"/>
</dbReference>
<dbReference type="SUPFAM" id="SSF53850">
    <property type="entry name" value="Periplasmic binding protein-like II"/>
    <property type="match status" value="1"/>
</dbReference>
<protein>
    <submittedName>
        <fullName evidence="4">Phosphate/phosphite/phosphonate ABC transporter substrate-binding protein</fullName>
    </submittedName>
</protein>
<keyword evidence="5" id="KW-1185">Reference proteome</keyword>
<evidence type="ECO:0000313" key="5">
    <source>
        <dbReference type="Proteomes" id="UP000613255"/>
    </source>
</evidence>
<proteinExistence type="inferred from homology"/>
<dbReference type="AlphaFoldDB" id="A0A934HT50"/>
<gene>
    <name evidence="4" type="ORF">JAO82_10890</name>
</gene>
<evidence type="ECO:0000256" key="2">
    <source>
        <dbReference type="ARBA" id="ARBA00022729"/>
    </source>
</evidence>
<dbReference type="GO" id="GO:0043190">
    <property type="term" value="C:ATP-binding cassette (ABC) transporter complex"/>
    <property type="evidence" value="ECO:0007669"/>
    <property type="project" value="InterPro"/>
</dbReference>
<evidence type="ECO:0000256" key="1">
    <source>
        <dbReference type="ARBA" id="ARBA00007162"/>
    </source>
</evidence>
<dbReference type="RefSeq" id="WP_198686402.1">
    <property type="nucleotide sequence ID" value="NZ_JAEIJD010000008.1"/>
</dbReference>
<accession>A0A934HT50</accession>
<comment type="caution">
    <text evidence="4">The sequence shown here is derived from an EMBL/GenBank/DDBJ whole genome shotgun (WGS) entry which is preliminary data.</text>
</comment>
<feature type="chain" id="PRO_5037298384" evidence="3">
    <location>
        <begin position="24"/>
        <end position="288"/>
    </location>
</feature>
<name>A0A934HT50_9RHOB</name>
<dbReference type="InterPro" id="IPR005770">
    <property type="entry name" value="PhnD"/>
</dbReference>
<keyword evidence="2 3" id="KW-0732">Signal</keyword>
<feature type="signal peptide" evidence="3">
    <location>
        <begin position="1"/>
        <end position="23"/>
    </location>
</feature>